<dbReference type="GO" id="GO:0051513">
    <property type="term" value="P:regulation of monopolar cell growth"/>
    <property type="evidence" value="ECO:0007669"/>
    <property type="project" value="InterPro"/>
</dbReference>
<evidence type="ECO:0000313" key="3">
    <source>
        <dbReference type="EMBL" id="QCE12678.1"/>
    </source>
</evidence>
<dbReference type="PANTHER" id="PTHR31680:SF15">
    <property type="entry name" value="PROTEIN LONGIFOLIA 2"/>
    <property type="match status" value="1"/>
</dbReference>
<sequence length="961" mass="107531">MSGQSLKSLKDENPDLQKQIGCITGFFQLFDRHRFLTGQRSGTCIQHRPTSGASSYEIKELNGTMLKKTKAKNLKDAREKQQFSTESSITSLSSSSCSSSMSSLEFNRTIQMQSSSRNQTRIPEHTNSKVAKKQLDTSRHESLHFNHIVKDSMHKEAQGLSVRTVAEEEKKGHTNTLKLIDSPRPLRSQKSVNVGVTVAGEQFHTLAKSKKTPWDSPRLSYDETFKSATKHKEFPRLSLDSREGSNRGSNEGNKSRNLLKGQQKGYAKSSSTMINQLQEPETSKRSSSVVAKLMGLEALPERAQTCGSPIGTSRFSSTCEDMHHQKFTLPQFRKADSITNEKPYSRFALESTPWRQPDAIQSSQLQTSKGCESDVKASKTSLTVYGEIEKRVAELEFKKSGKDLRALKHILEAMQRRKDSLDIARDQASNSPSDNKNSTNTSESSNLQSPRVRQKDLVSVTVEMSNSNRGSKLPIVIMKPAKVARKVNSPSPTELSVHGKSGVNKCSSSNPTNGRLVDKNSAKGISSTKNIKDPLGQQVRPSYKNLRTSKLMQSLEVSQDKTGECTTSSGYITVSGSPRLQKKFGLERCSRPTSSSSDSCINRRGHNTQPVELSSPSTTPRHKFSSLQQINERFSEISSNWRNLKHHVNVISDLDDKRNSTGHSEIEVIRIDQTGKIISSSIQLSCMHQNNAFEELRKAETMVTAEQPSPVSVLDAAFYRDDPPSPVKKKPDISKYSVGEAQSTDGDSEENSVDILQEIDFFEEKFINFNNTKHPDHKYITEILIASGLLSGHSSSQIFHSPGHLINPKLFFALEQEKTKKRHFNIEDSARLKNPEQIQRKLIFDVVNDILVQKLILDSSSALLWCQPSEFASTRTKGQKLLDELCTEIDQLQPQYGNVGLAHEDENLKHHHAIWTNCCTETPNVVLDIERLIFKDLITEVVRGEVANHTGTHCRQLVFFK</sequence>
<protein>
    <recommendedName>
        <fullName evidence="2">DUF4378 domain-containing protein</fullName>
    </recommendedName>
</protein>
<feature type="region of interest" description="Disordered" evidence="1">
    <location>
        <begin position="722"/>
        <end position="750"/>
    </location>
</feature>
<feature type="region of interest" description="Disordered" evidence="1">
    <location>
        <begin position="113"/>
        <end position="137"/>
    </location>
</feature>
<feature type="region of interest" description="Disordered" evidence="1">
    <location>
        <begin position="71"/>
        <end position="99"/>
    </location>
</feature>
<reference evidence="3 4" key="1">
    <citation type="submission" date="2019-04" db="EMBL/GenBank/DDBJ databases">
        <title>An improved genome assembly and genetic linkage map for asparagus bean, Vigna unguiculata ssp. sesquipedialis.</title>
        <authorList>
            <person name="Xia Q."/>
            <person name="Zhang R."/>
            <person name="Dong Y."/>
        </authorList>
    </citation>
    <scope>NUCLEOTIDE SEQUENCE [LARGE SCALE GENOMIC DNA]</scope>
    <source>
        <tissue evidence="3">Leaf</tissue>
    </source>
</reference>
<feature type="domain" description="DUF4378" evidence="2">
    <location>
        <begin position="776"/>
        <end position="940"/>
    </location>
</feature>
<feature type="compositionally biased region" description="Basic and acidic residues" evidence="1">
    <location>
        <begin position="122"/>
        <end position="137"/>
    </location>
</feature>
<accession>A0A4D6NH32</accession>
<keyword evidence="4" id="KW-1185">Reference proteome</keyword>
<organism evidence="3 4">
    <name type="scientific">Vigna unguiculata</name>
    <name type="common">Cowpea</name>
    <dbReference type="NCBI Taxonomy" id="3917"/>
    <lineage>
        <taxon>Eukaryota</taxon>
        <taxon>Viridiplantae</taxon>
        <taxon>Streptophyta</taxon>
        <taxon>Embryophyta</taxon>
        <taxon>Tracheophyta</taxon>
        <taxon>Spermatophyta</taxon>
        <taxon>Magnoliopsida</taxon>
        <taxon>eudicotyledons</taxon>
        <taxon>Gunneridae</taxon>
        <taxon>Pentapetalae</taxon>
        <taxon>rosids</taxon>
        <taxon>fabids</taxon>
        <taxon>Fabales</taxon>
        <taxon>Fabaceae</taxon>
        <taxon>Papilionoideae</taxon>
        <taxon>50 kb inversion clade</taxon>
        <taxon>NPAAA clade</taxon>
        <taxon>indigoferoid/millettioid clade</taxon>
        <taxon>Phaseoleae</taxon>
        <taxon>Vigna</taxon>
    </lineage>
</organism>
<feature type="region of interest" description="Disordered" evidence="1">
    <location>
        <begin position="487"/>
        <end position="536"/>
    </location>
</feature>
<feature type="compositionally biased region" description="Polar residues" evidence="1">
    <location>
        <begin position="607"/>
        <end position="622"/>
    </location>
</feature>
<evidence type="ECO:0000256" key="1">
    <source>
        <dbReference type="SAM" id="MobiDB-lite"/>
    </source>
</evidence>
<name>A0A4D6NH32_VIGUN</name>
<feature type="region of interest" description="Disordered" evidence="1">
    <location>
        <begin position="587"/>
        <end position="622"/>
    </location>
</feature>
<dbReference type="AlphaFoldDB" id="A0A4D6NH32"/>
<feature type="compositionally biased region" description="Polar residues" evidence="1">
    <location>
        <begin position="504"/>
        <end position="513"/>
    </location>
</feature>
<gene>
    <name evidence="3" type="ORF">DEO72_LG10g3926</name>
</gene>
<feature type="compositionally biased region" description="Basic and acidic residues" evidence="1">
    <location>
        <begin position="232"/>
        <end position="245"/>
    </location>
</feature>
<feature type="compositionally biased region" description="Low complexity" evidence="1">
    <location>
        <begin position="84"/>
        <end position="99"/>
    </location>
</feature>
<dbReference type="InterPro" id="IPR025486">
    <property type="entry name" value="DUF4378"/>
</dbReference>
<feature type="compositionally biased region" description="Basic and acidic residues" evidence="1">
    <location>
        <begin position="722"/>
        <end position="733"/>
    </location>
</feature>
<feature type="compositionally biased region" description="Low complexity" evidence="1">
    <location>
        <begin position="433"/>
        <end position="449"/>
    </location>
</feature>
<evidence type="ECO:0000313" key="4">
    <source>
        <dbReference type="Proteomes" id="UP000501690"/>
    </source>
</evidence>
<dbReference type="Proteomes" id="UP000501690">
    <property type="component" value="Linkage Group LG10"/>
</dbReference>
<evidence type="ECO:0000259" key="2">
    <source>
        <dbReference type="Pfam" id="PF14309"/>
    </source>
</evidence>
<dbReference type="Pfam" id="PF14309">
    <property type="entry name" value="DUF4378"/>
    <property type="match status" value="1"/>
</dbReference>
<proteinExistence type="predicted"/>
<feature type="compositionally biased region" description="Polar residues" evidence="1">
    <location>
        <begin position="246"/>
        <end position="256"/>
    </location>
</feature>
<dbReference type="EMBL" id="CP039354">
    <property type="protein sequence ID" value="QCE12678.1"/>
    <property type="molecule type" value="Genomic_DNA"/>
</dbReference>
<dbReference type="PANTHER" id="PTHR31680">
    <property type="entry name" value="LONGIFOLIA PROTEIN"/>
    <property type="match status" value="1"/>
</dbReference>
<dbReference type="InterPro" id="IPR033334">
    <property type="entry name" value="LNG1/2"/>
</dbReference>
<feature type="region of interest" description="Disordered" evidence="1">
    <location>
        <begin position="425"/>
        <end position="454"/>
    </location>
</feature>
<feature type="compositionally biased region" description="Polar residues" evidence="1">
    <location>
        <begin position="268"/>
        <end position="288"/>
    </location>
</feature>
<feature type="region of interest" description="Disordered" evidence="1">
    <location>
        <begin position="232"/>
        <end position="288"/>
    </location>
</feature>